<feature type="region of interest" description="Disordered" evidence="1">
    <location>
        <begin position="90"/>
        <end position="118"/>
    </location>
</feature>
<comment type="caution">
    <text evidence="2">The sequence shown here is derived from an EMBL/GenBank/DDBJ whole genome shotgun (WGS) entry which is preliminary data.</text>
</comment>
<proteinExistence type="predicted"/>
<dbReference type="AlphaFoldDB" id="A0AAE0ZFK5"/>
<organism evidence="2 3">
    <name type="scientific">Elysia crispata</name>
    <name type="common">lettuce slug</name>
    <dbReference type="NCBI Taxonomy" id="231223"/>
    <lineage>
        <taxon>Eukaryota</taxon>
        <taxon>Metazoa</taxon>
        <taxon>Spiralia</taxon>
        <taxon>Lophotrochozoa</taxon>
        <taxon>Mollusca</taxon>
        <taxon>Gastropoda</taxon>
        <taxon>Heterobranchia</taxon>
        <taxon>Euthyneura</taxon>
        <taxon>Panpulmonata</taxon>
        <taxon>Sacoglossa</taxon>
        <taxon>Placobranchoidea</taxon>
        <taxon>Plakobranchidae</taxon>
        <taxon>Elysia</taxon>
    </lineage>
</organism>
<sequence>MVEIGKDHARLPCPPVEIEASEVASSQSELTVLDCGGSLPFDRTRPAKSLVKQLASRPLIGCTGLVDPWSLDKLTPPAHPIIMISRAEYSPLGQGDKDTLPGAPPGMNHPKNGCDWSRGRLAQDQKLTKLID</sequence>
<name>A0AAE0ZFK5_9GAST</name>
<protein>
    <submittedName>
        <fullName evidence="2">Uncharacterized protein</fullName>
    </submittedName>
</protein>
<dbReference type="Proteomes" id="UP001283361">
    <property type="component" value="Unassembled WGS sequence"/>
</dbReference>
<gene>
    <name evidence="2" type="ORF">RRG08_053403</name>
</gene>
<keyword evidence="3" id="KW-1185">Reference proteome</keyword>
<dbReference type="EMBL" id="JAWDGP010004058">
    <property type="protein sequence ID" value="KAK3768410.1"/>
    <property type="molecule type" value="Genomic_DNA"/>
</dbReference>
<evidence type="ECO:0000256" key="1">
    <source>
        <dbReference type="SAM" id="MobiDB-lite"/>
    </source>
</evidence>
<accession>A0AAE0ZFK5</accession>
<evidence type="ECO:0000313" key="3">
    <source>
        <dbReference type="Proteomes" id="UP001283361"/>
    </source>
</evidence>
<evidence type="ECO:0000313" key="2">
    <source>
        <dbReference type="EMBL" id="KAK3768410.1"/>
    </source>
</evidence>
<reference evidence="2" key="1">
    <citation type="journal article" date="2023" name="G3 (Bethesda)">
        <title>A reference genome for the long-term kleptoplast-retaining sea slug Elysia crispata morphotype clarki.</title>
        <authorList>
            <person name="Eastman K.E."/>
            <person name="Pendleton A.L."/>
            <person name="Shaikh M.A."/>
            <person name="Suttiyut T."/>
            <person name="Ogas R."/>
            <person name="Tomko P."/>
            <person name="Gavelis G."/>
            <person name="Widhalm J.R."/>
            <person name="Wisecaver J.H."/>
        </authorList>
    </citation>
    <scope>NUCLEOTIDE SEQUENCE</scope>
    <source>
        <strain evidence="2">ECLA1</strain>
    </source>
</reference>